<reference evidence="3 4" key="1">
    <citation type="submission" date="2017-07" db="EMBL/GenBank/DDBJ databases">
        <title>First draft Genome Sequence of Nocardia cerradoensis isolated from human infection.</title>
        <authorList>
            <person name="Carrasco G."/>
        </authorList>
    </citation>
    <scope>NUCLEOTIDE SEQUENCE [LARGE SCALE GENOMIC DNA]</scope>
    <source>
        <strain evidence="3 4">CNM20130759</strain>
    </source>
</reference>
<evidence type="ECO:0000313" key="4">
    <source>
        <dbReference type="Proteomes" id="UP000215506"/>
    </source>
</evidence>
<comment type="caution">
    <text evidence="3">The sequence shown here is derived from an EMBL/GenBank/DDBJ whole genome shotgun (WGS) entry which is preliminary data.</text>
</comment>
<gene>
    <name evidence="3" type="ORF">B7C42_06269</name>
</gene>
<dbReference type="NCBIfam" id="TIGR03666">
    <property type="entry name" value="Rv2061_F420"/>
    <property type="match status" value="1"/>
</dbReference>
<name>A0A231GYF3_9NOCA</name>
<dbReference type="InterPro" id="IPR011576">
    <property type="entry name" value="Pyridox_Oxase_N"/>
</dbReference>
<dbReference type="RefSeq" id="WP_039778321.1">
    <property type="nucleotide sequence ID" value="NZ_JAAXOR010000001.1"/>
</dbReference>
<evidence type="ECO:0000259" key="2">
    <source>
        <dbReference type="Pfam" id="PF01243"/>
    </source>
</evidence>
<dbReference type="AlphaFoldDB" id="A0A231GYF3"/>
<dbReference type="GO" id="GO:0070967">
    <property type="term" value="F:coenzyme F420 binding"/>
    <property type="evidence" value="ECO:0007669"/>
    <property type="project" value="TreeGrafter"/>
</dbReference>
<proteinExistence type="predicted"/>
<sequence>MTWNELAQQKYVLLTTYKKDGTPVGAPVWVAPDGDRLVVWTNPKTWKVKRLRRNAAVTVQACDARGRTSGSPVSAGTARILDADGTERVRDLIAHKYGVIGTVLIRGHKLIFGKDRSVGLAITAEPAGE</sequence>
<dbReference type="Proteomes" id="UP000215506">
    <property type="component" value="Unassembled WGS sequence"/>
</dbReference>
<organism evidence="3 4">
    <name type="scientific">Nocardia cerradoensis</name>
    <dbReference type="NCBI Taxonomy" id="85688"/>
    <lineage>
        <taxon>Bacteria</taxon>
        <taxon>Bacillati</taxon>
        <taxon>Actinomycetota</taxon>
        <taxon>Actinomycetes</taxon>
        <taxon>Mycobacteriales</taxon>
        <taxon>Nocardiaceae</taxon>
        <taxon>Nocardia</taxon>
    </lineage>
</organism>
<dbReference type="Gene3D" id="2.30.110.10">
    <property type="entry name" value="Electron Transport, Fmn-binding Protein, Chain A"/>
    <property type="match status" value="1"/>
</dbReference>
<protein>
    <recommendedName>
        <fullName evidence="2">Pyridoxamine 5'-phosphate oxidase N-terminal domain-containing protein</fullName>
    </recommendedName>
</protein>
<feature type="domain" description="Pyridoxamine 5'-phosphate oxidase N-terminal" evidence="2">
    <location>
        <begin position="6"/>
        <end position="97"/>
    </location>
</feature>
<evidence type="ECO:0000313" key="3">
    <source>
        <dbReference type="EMBL" id="OXR41628.1"/>
    </source>
</evidence>
<dbReference type="Pfam" id="PF01243">
    <property type="entry name" value="PNPOx_N"/>
    <property type="match status" value="1"/>
</dbReference>
<keyword evidence="1" id="KW-0560">Oxidoreductase</keyword>
<dbReference type="PANTHER" id="PTHR35176:SF11">
    <property type="entry name" value="PYRIDOXAMINE 5'-PHOSPHATE OXIDASE FAMILY PROTEIN"/>
    <property type="match status" value="1"/>
</dbReference>
<accession>A0A231GYF3</accession>
<dbReference type="InterPro" id="IPR019965">
    <property type="entry name" value="PPOX_F420-dep_Rv2061_put"/>
</dbReference>
<dbReference type="SUPFAM" id="SSF50475">
    <property type="entry name" value="FMN-binding split barrel"/>
    <property type="match status" value="1"/>
</dbReference>
<dbReference type="EMBL" id="NGAF01000018">
    <property type="protein sequence ID" value="OXR41628.1"/>
    <property type="molecule type" value="Genomic_DNA"/>
</dbReference>
<dbReference type="GO" id="GO:0005829">
    <property type="term" value="C:cytosol"/>
    <property type="evidence" value="ECO:0007669"/>
    <property type="project" value="TreeGrafter"/>
</dbReference>
<dbReference type="GO" id="GO:0016627">
    <property type="term" value="F:oxidoreductase activity, acting on the CH-CH group of donors"/>
    <property type="evidence" value="ECO:0007669"/>
    <property type="project" value="TreeGrafter"/>
</dbReference>
<keyword evidence="4" id="KW-1185">Reference proteome</keyword>
<dbReference type="InterPro" id="IPR052019">
    <property type="entry name" value="F420H2_bilvrd_red/Heme_oxyg"/>
</dbReference>
<dbReference type="PANTHER" id="PTHR35176">
    <property type="entry name" value="HEME OXYGENASE HI_0854-RELATED"/>
    <property type="match status" value="1"/>
</dbReference>
<evidence type="ECO:0000256" key="1">
    <source>
        <dbReference type="ARBA" id="ARBA00023002"/>
    </source>
</evidence>
<dbReference type="InterPro" id="IPR012349">
    <property type="entry name" value="Split_barrel_FMN-bd"/>
</dbReference>